<reference evidence="1 2" key="1">
    <citation type="journal article" date="2020" name="ISME J.">
        <title>Comparative genomics reveals insights into cyanobacterial evolution and habitat adaptation.</title>
        <authorList>
            <person name="Chen M.Y."/>
            <person name="Teng W.K."/>
            <person name="Zhao L."/>
            <person name="Hu C.X."/>
            <person name="Zhou Y.K."/>
            <person name="Han B.P."/>
            <person name="Song L.R."/>
            <person name="Shu W.S."/>
        </authorList>
    </citation>
    <scope>NUCLEOTIDE SEQUENCE [LARGE SCALE GENOMIC DNA]</scope>
    <source>
        <strain evidence="1 2">FACHB-1050</strain>
    </source>
</reference>
<evidence type="ECO:0000313" key="2">
    <source>
        <dbReference type="Proteomes" id="UP000618445"/>
    </source>
</evidence>
<protein>
    <submittedName>
        <fullName evidence="1">Type I-D CRISPR-associated protein Cas5/Csc1</fullName>
    </submittedName>
</protein>
<name>A0ABR8CFH4_9CYAN</name>
<sequence>MLVYHCKLTLLENTFFASREINDLYLTEPLVGNYALTYALGLAQSPYKNTGEIYYYEHLSSLNEQGIYVTPATIPPNEEAKFSFSQFNSVPDTYWFAMGKNCLVQRPSGHKMVLSSQKVWTRIDKQTGEQKKHEKAVNYPQVGFIKAMRINTVLDFFVISQNDLTIPRYIRLGKFMSKARVDTTIHKNPQIESKQSQFTNFLLNPLDLPTGVEVASYDTYSIHPVPLIRNSFLTCDFFQLSKDLWLPAGMKFGVECLRPQSTI</sequence>
<gene>
    <name evidence="1" type="primary">cas5d</name>
    <name evidence="1" type="ORF">H6G05_21985</name>
</gene>
<evidence type="ECO:0000313" key="1">
    <source>
        <dbReference type="EMBL" id="MBD2319497.1"/>
    </source>
</evidence>
<dbReference type="Proteomes" id="UP000618445">
    <property type="component" value="Unassembled WGS sequence"/>
</dbReference>
<dbReference type="Pfam" id="PF26241">
    <property type="entry name" value="Cas_Csc1"/>
    <property type="match status" value="1"/>
</dbReference>
<dbReference type="RefSeq" id="WP_190581573.1">
    <property type="nucleotide sequence ID" value="NZ_CAWPQU010000049.1"/>
</dbReference>
<proteinExistence type="predicted"/>
<organism evidence="1 2">
    <name type="scientific">Phormidium tenue FACHB-1050</name>
    <dbReference type="NCBI Taxonomy" id="2692857"/>
    <lineage>
        <taxon>Bacteria</taxon>
        <taxon>Bacillati</taxon>
        <taxon>Cyanobacteriota</taxon>
        <taxon>Cyanophyceae</taxon>
        <taxon>Oscillatoriophycideae</taxon>
        <taxon>Oscillatoriales</taxon>
        <taxon>Oscillatoriaceae</taxon>
        <taxon>Phormidium</taxon>
    </lineage>
</organism>
<accession>A0ABR8CFH4</accession>
<dbReference type="NCBIfam" id="TIGR03159">
    <property type="entry name" value="cas_Csc1"/>
    <property type="match status" value="1"/>
</dbReference>
<keyword evidence="2" id="KW-1185">Reference proteome</keyword>
<dbReference type="EMBL" id="JACJQY010000053">
    <property type="protein sequence ID" value="MBD2319497.1"/>
    <property type="molecule type" value="Genomic_DNA"/>
</dbReference>
<dbReference type="InterPro" id="IPR017576">
    <property type="entry name" value="CRISPR-assoc_prot_Csc1"/>
</dbReference>
<comment type="caution">
    <text evidence="1">The sequence shown here is derived from an EMBL/GenBank/DDBJ whole genome shotgun (WGS) entry which is preliminary data.</text>
</comment>